<accession>A0AAN9JU89</accession>
<dbReference type="AlphaFoldDB" id="A0AAN9JU89"/>
<organism evidence="1 2">
    <name type="scientific">Canavalia gladiata</name>
    <name type="common">Sword bean</name>
    <name type="synonym">Dolichos gladiatus</name>
    <dbReference type="NCBI Taxonomy" id="3824"/>
    <lineage>
        <taxon>Eukaryota</taxon>
        <taxon>Viridiplantae</taxon>
        <taxon>Streptophyta</taxon>
        <taxon>Embryophyta</taxon>
        <taxon>Tracheophyta</taxon>
        <taxon>Spermatophyta</taxon>
        <taxon>Magnoliopsida</taxon>
        <taxon>eudicotyledons</taxon>
        <taxon>Gunneridae</taxon>
        <taxon>Pentapetalae</taxon>
        <taxon>rosids</taxon>
        <taxon>fabids</taxon>
        <taxon>Fabales</taxon>
        <taxon>Fabaceae</taxon>
        <taxon>Papilionoideae</taxon>
        <taxon>50 kb inversion clade</taxon>
        <taxon>NPAAA clade</taxon>
        <taxon>indigoferoid/millettioid clade</taxon>
        <taxon>Phaseoleae</taxon>
        <taxon>Canavalia</taxon>
    </lineage>
</organism>
<dbReference type="EMBL" id="JAYMYQ010000011">
    <property type="protein sequence ID" value="KAK7305545.1"/>
    <property type="molecule type" value="Genomic_DNA"/>
</dbReference>
<name>A0AAN9JU89_CANGL</name>
<dbReference type="Proteomes" id="UP001367508">
    <property type="component" value="Unassembled WGS sequence"/>
</dbReference>
<evidence type="ECO:0000313" key="1">
    <source>
        <dbReference type="EMBL" id="KAK7305545.1"/>
    </source>
</evidence>
<reference evidence="1 2" key="1">
    <citation type="submission" date="2024-01" db="EMBL/GenBank/DDBJ databases">
        <title>The genomes of 5 underutilized Papilionoideae crops provide insights into root nodulation and disease resistanc.</title>
        <authorList>
            <person name="Jiang F."/>
        </authorList>
    </citation>
    <scope>NUCLEOTIDE SEQUENCE [LARGE SCALE GENOMIC DNA]</scope>
    <source>
        <strain evidence="1">LVBAO_FW01</strain>
        <tissue evidence="1">Leaves</tissue>
    </source>
</reference>
<sequence>MKSYTTIKSRSQASNLHLESTGVFHYKGPKDSMQKSSNPSSLGRAISQIHQLTTSYQVLCSSYLVIRSSHPSILCFMVL</sequence>
<comment type="caution">
    <text evidence="1">The sequence shown here is derived from an EMBL/GenBank/DDBJ whole genome shotgun (WGS) entry which is preliminary data.</text>
</comment>
<gene>
    <name evidence="1" type="ORF">VNO77_43451</name>
</gene>
<evidence type="ECO:0000313" key="2">
    <source>
        <dbReference type="Proteomes" id="UP001367508"/>
    </source>
</evidence>
<proteinExistence type="predicted"/>
<keyword evidence="2" id="KW-1185">Reference proteome</keyword>
<protein>
    <submittedName>
        <fullName evidence="1">Uncharacterized protein</fullName>
    </submittedName>
</protein>